<dbReference type="InterPro" id="IPR015806">
    <property type="entry name" value="Pyrv_Knase_insert_dom_sf"/>
</dbReference>
<evidence type="ECO:0000256" key="8">
    <source>
        <dbReference type="ARBA" id="ARBA00022741"/>
    </source>
</evidence>
<evidence type="ECO:0000256" key="2">
    <source>
        <dbReference type="ARBA" id="ARBA00004997"/>
    </source>
</evidence>
<dbReference type="Pfam" id="PF00224">
    <property type="entry name" value="PK"/>
    <property type="match status" value="1"/>
</dbReference>
<dbReference type="GO" id="GO:0016301">
    <property type="term" value="F:kinase activity"/>
    <property type="evidence" value="ECO:0007669"/>
    <property type="project" value="UniProtKB-KW"/>
</dbReference>
<dbReference type="PRINTS" id="PR01050">
    <property type="entry name" value="PYRUVTKNASE"/>
</dbReference>
<evidence type="ECO:0000256" key="14">
    <source>
        <dbReference type="ARBA" id="ARBA00023317"/>
    </source>
</evidence>
<evidence type="ECO:0000313" key="20">
    <source>
        <dbReference type="Proteomes" id="UP001207626"/>
    </source>
</evidence>
<keyword evidence="9 16" id="KW-0418">Kinase</keyword>
<dbReference type="InterPro" id="IPR011037">
    <property type="entry name" value="Pyrv_Knase-like_insert_dom_sf"/>
</dbReference>
<feature type="domain" description="Pyruvate kinase barrel" evidence="17">
    <location>
        <begin position="1"/>
        <end position="323"/>
    </location>
</feature>
<dbReference type="InterPro" id="IPR001697">
    <property type="entry name" value="Pyr_Knase"/>
</dbReference>
<dbReference type="InterPro" id="IPR015793">
    <property type="entry name" value="Pyrv_Knase_brl"/>
</dbReference>
<keyword evidence="11 16" id="KW-0460">Magnesium</keyword>
<evidence type="ECO:0000256" key="9">
    <source>
        <dbReference type="ARBA" id="ARBA00022777"/>
    </source>
</evidence>
<dbReference type="InterPro" id="IPR015813">
    <property type="entry name" value="Pyrv/PenolPyrv_kinase-like_dom"/>
</dbReference>
<keyword evidence="14 19" id="KW-0670">Pyruvate</keyword>
<dbReference type="InterPro" id="IPR036918">
    <property type="entry name" value="Pyrv_Knase_C_sf"/>
</dbReference>
<dbReference type="PANTHER" id="PTHR11817">
    <property type="entry name" value="PYRUVATE KINASE"/>
    <property type="match status" value="1"/>
</dbReference>
<keyword evidence="12" id="KW-0630">Potassium</keyword>
<keyword evidence="7" id="KW-0479">Metal-binding</keyword>
<proteinExistence type="inferred from homology"/>
<dbReference type="Gene3D" id="2.40.33.10">
    <property type="entry name" value="PK beta-barrel domain-like"/>
    <property type="match status" value="1"/>
</dbReference>
<evidence type="ECO:0000256" key="3">
    <source>
        <dbReference type="ARBA" id="ARBA00008663"/>
    </source>
</evidence>
<evidence type="ECO:0000256" key="16">
    <source>
        <dbReference type="RuleBase" id="RU000504"/>
    </source>
</evidence>
<dbReference type="NCBIfam" id="TIGR01064">
    <property type="entry name" value="pyruv_kin"/>
    <property type="match status" value="1"/>
</dbReference>
<dbReference type="InterPro" id="IPR015795">
    <property type="entry name" value="Pyrv_Knase_C"/>
</dbReference>
<evidence type="ECO:0000259" key="18">
    <source>
        <dbReference type="Pfam" id="PF02887"/>
    </source>
</evidence>
<keyword evidence="20" id="KW-1185">Reference proteome</keyword>
<comment type="similarity">
    <text evidence="3 16">Belongs to the pyruvate kinase family.</text>
</comment>
<evidence type="ECO:0000256" key="4">
    <source>
        <dbReference type="ARBA" id="ARBA00012142"/>
    </source>
</evidence>
<protein>
    <recommendedName>
        <fullName evidence="5 15">Pyruvate kinase</fullName>
        <ecNumber evidence="4 15">2.7.1.40</ecNumber>
    </recommendedName>
</protein>
<reference evidence="19 20" key="1">
    <citation type="submission" date="2022-05" db="EMBL/GenBank/DDBJ databases">
        <title>Genome Sequencing of Bee-Associated Microbes.</title>
        <authorList>
            <person name="Dunlap C."/>
        </authorList>
    </citation>
    <scope>NUCLEOTIDE SEQUENCE [LARGE SCALE GENOMIC DNA]</scope>
    <source>
        <strain evidence="19 20">NRRL NRS-1438</strain>
    </source>
</reference>
<dbReference type="EMBL" id="JAMDLW010000027">
    <property type="protein sequence ID" value="MCY9521779.1"/>
    <property type="molecule type" value="Genomic_DNA"/>
</dbReference>
<keyword evidence="13 16" id="KW-0324">Glycolysis</keyword>
<accession>A0ABT4DWQ0</accession>
<evidence type="ECO:0000256" key="7">
    <source>
        <dbReference type="ARBA" id="ARBA00022723"/>
    </source>
</evidence>
<organism evidence="19 20">
    <name type="scientific">Paenibacillus apiarius</name>
    <dbReference type="NCBI Taxonomy" id="46240"/>
    <lineage>
        <taxon>Bacteria</taxon>
        <taxon>Bacillati</taxon>
        <taxon>Bacillota</taxon>
        <taxon>Bacilli</taxon>
        <taxon>Bacillales</taxon>
        <taxon>Paenibacillaceae</taxon>
        <taxon>Paenibacillus</taxon>
    </lineage>
</organism>
<dbReference type="InterPro" id="IPR040442">
    <property type="entry name" value="Pyrv_kinase-like_dom_sf"/>
</dbReference>
<evidence type="ECO:0000259" key="17">
    <source>
        <dbReference type="Pfam" id="PF00224"/>
    </source>
</evidence>
<evidence type="ECO:0000256" key="6">
    <source>
        <dbReference type="ARBA" id="ARBA00022679"/>
    </source>
</evidence>
<dbReference type="NCBIfam" id="NF004978">
    <property type="entry name" value="PRK06354.1"/>
    <property type="match status" value="1"/>
</dbReference>
<dbReference type="PROSITE" id="PS00110">
    <property type="entry name" value="PYRUVATE_KINASE"/>
    <property type="match status" value="1"/>
</dbReference>
<dbReference type="SUPFAM" id="SSF50800">
    <property type="entry name" value="PK beta-barrel domain-like"/>
    <property type="match status" value="1"/>
</dbReference>
<dbReference type="Gene3D" id="3.40.1380.20">
    <property type="entry name" value="Pyruvate kinase, C-terminal domain"/>
    <property type="match status" value="1"/>
</dbReference>
<dbReference type="NCBIfam" id="NF004491">
    <property type="entry name" value="PRK05826.1"/>
    <property type="match status" value="1"/>
</dbReference>
<dbReference type="RefSeq" id="WP_087435206.1">
    <property type="nucleotide sequence ID" value="NZ_JAMDLV010000032.1"/>
</dbReference>
<gene>
    <name evidence="19" type="primary">pyk</name>
    <name evidence="19" type="ORF">M5X09_19270</name>
</gene>
<dbReference type="InterPro" id="IPR018209">
    <property type="entry name" value="Pyrv_Knase_AS"/>
</dbReference>
<dbReference type="SUPFAM" id="SSF52935">
    <property type="entry name" value="PK C-terminal domain-like"/>
    <property type="match status" value="1"/>
</dbReference>
<feature type="domain" description="Pyruvate kinase C-terminal" evidence="18">
    <location>
        <begin position="356"/>
        <end position="468"/>
    </location>
</feature>
<comment type="caution">
    <text evidence="19">The sequence shown here is derived from an EMBL/GenBank/DDBJ whole genome shotgun (WGS) entry which is preliminary data.</text>
</comment>
<comment type="catalytic activity">
    <reaction evidence="16">
        <text>pyruvate + ATP = phosphoenolpyruvate + ADP + H(+)</text>
        <dbReference type="Rhea" id="RHEA:18157"/>
        <dbReference type="ChEBI" id="CHEBI:15361"/>
        <dbReference type="ChEBI" id="CHEBI:15378"/>
        <dbReference type="ChEBI" id="CHEBI:30616"/>
        <dbReference type="ChEBI" id="CHEBI:58702"/>
        <dbReference type="ChEBI" id="CHEBI:456216"/>
        <dbReference type="EC" id="2.7.1.40"/>
    </reaction>
</comment>
<comment type="pathway">
    <text evidence="2 16">Carbohydrate degradation; glycolysis; pyruvate from D-glyceraldehyde 3-phosphate: step 5/5.</text>
</comment>
<dbReference type="Pfam" id="PF02887">
    <property type="entry name" value="PK_C"/>
    <property type="match status" value="1"/>
</dbReference>
<evidence type="ECO:0000256" key="15">
    <source>
        <dbReference type="NCBIfam" id="TIGR01064"/>
    </source>
</evidence>
<evidence type="ECO:0000256" key="11">
    <source>
        <dbReference type="ARBA" id="ARBA00022842"/>
    </source>
</evidence>
<dbReference type="Proteomes" id="UP001207626">
    <property type="component" value="Unassembled WGS sequence"/>
</dbReference>
<sequence length="475" mass="51048">MRKTKIVCTIGPSSESLENTKKLIMAGMNVARLNFSHGDFDEHGNRIKNIRQACKDLNKTVAILLDTKGPEIRTGKLAVEPIDLVQDEFVTLTTEEILGDKDRISVTYKELPQDVEAGSTILIDDGLIGLTVVDIQGTEIKCKIVNGGTIKSRKGVNVPGVKISLPGITEKDANDIIFGIEQGVDFIAASFVRKASDVMEIRNLLDKHNAKHIQIISKIENQEGVDNLDEILEASDGLMVARGDLGVEIPAEEVPLVQKRMIEKCNLVGKPVITATQMLDSMQRNPRPTRAEASDVANAIFDGTDAIMLSGETAAGKYPVESVLTMSRIAEKAESALEYREILIKQSLKQQMTVTDAISQAVANTALDLNAKAIISSTQTGYTARMVSKYRPKAPIIAATPSEQVMRGLSLTWGVVPVKVEQASSTDEMFDVAVCGGVNTGIVSEGDLVVITAGVPTSCAGSTNLVKVSQIGKSC</sequence>
<dbReference type="GO" id="GO:0004743">
    <property type="term" value="F:pyruvate kinase activity"/>
    <property type="evidence" value="ECO:0007669"/>
    <property type="project" value="UniProtKB-EC"/>
</dbReference>
<evidence type="ECO:0000256" key="5">
    <source>
        <dbReference type="ARBA" id="ARBA00018587"/>
    </source>
</evidence>
<evidence type="ECO:0000256" key="10">
    <source>
        <dbReference type="ARBA" id="ARBA00022840"/>
    </source>
</evidence>
<dbReference type="Gene3D" id="3.20.20.60">
    <property type="entry name" value="Phosphoenolpyruvate-binding domains"/>
    <property type="match status" value="1"/>
</dbReference>
<dbReference type="EC" id="2.7.1.40" evidence="4 15"/>
<evidence type="ECO:0000256" key="1">
    <source>
        <dbReference type="ARBA" id="ARBA00001958"/>
    </source>
</evidence>
<evidence type="ECO:0000256" key="12">
    <source>
        <dbReference type="ARBA" id="ARBA00022958"/>
    </source>
</evidence>
<keyword evidence="6 16" id="KW-0808">Transferase</keyword>
<dbReference type="SUPFAM" id="SSF51621">
    <property type="entry name" value="Phosphoenolpyruvate/pyruvate domain"/>
    <property type="match status" value="1"/>
</dbReference>
<evidence type="ECO:0000256" key="13">
    <source>
        <dbReference type="ARBA" id="ARBA00023152"/>
    </source>
</evidence>
<evidence type="ECO:0000313" key="19">
    <source>
        <dbReference type="EMBL" id="MCY9521779.1"/>
    </source>
</evidence>
<keyword evidence="8" id="KW-0547">Nucleotide-binding</keyword>
<comment type="cofactor">
    <cofactor evidence="1">
        <name>K(+)</name>
        <dbReference type="ChEBI" id="CHEBI:29103"/>
    </cofactor>
</comment>
<name>A0ABT4DWQ0_9BACL</name>
<keyword evidence="10" id="KW-0067">ATP-binding</keyword>